<proteinExistence type="predicted"/>
<feature type="compositionally biased region" description="Basic residues" evidence="1">
    <location>
        <begin position="108"/>
        <end position="117"/>
    </location>
</feature>
<protein>
    <submittedName>
        <fullName evidence="2">Uncharacterized protein</fullName>
    </submittedName>
</protein>
<accession>A0AAV4UVX2</accession>
<comment type="caution">
    <text evidence="2">The sequence shown here is derived from an EMBL/GenBank/DDBJ whole genome shotgun (WGS) entry which is preliminary data.</text>
</comment>
<name>A0AAV4UVX2_CAEEX</name>
<evidence type="ECO:0000313" key="3">
    <source>
        <dbReference type="Proteomes" id="UP001054945"/>
    </source>
</evidence>
<reference evidence="2 3" key="1">
    <citation type="submission" date="2021-06" db="EMBL/GenBank/DDBJ databases">
        <title>Caerostris extrusa draft genome.</title>
        <authorList>
            <person name="Kono N."/>
            <person name="Arakawa K."/>
        </authorList>
    </citation>
    <scope>NUCLEOTIDE SEQUENCE [LARGE SCALE GENOMIC DNA]</scope>
</reference>
<gene>
    <name evidence="2" type="ORF">CEXT_307341</name>
</gene>
<keyword evidence="3" id="KW-1185">Reference proteome</keyword>
<dbReference type="EMBL" id="BPLR01013480">
    <property type="protein sequence ID" value="GIY61549.1"/>
    <property type="molecule type" value="Genomic_DNA"/>
</dbReference>
<feature type="region of interest" description="Disordered" evidence="1">
    <location>
        <begin position="98"/>
        <end position="129"/>
    </location>
</feature>
<sequence length="171" mass="19478">MCEGNVNSALVLRTFAVCAPHLEMRIPEVGSKCHSLLIFSGFYKDSFVFSRLCADSLNCFLPFPSRKPKSPFCPILRPFITQLKSLLMDPPFSNGLIRVKGNASHEQTKKKKKKKKMPSPVHEPSQWVQRVIRPSANDSSVKQSAPRRHSFGSQAITVRGWNRRERSEFEF</sequence>
<dbReference type="AlphaFoldDB" id="A0AAV4UVX2"/>
<evidence type="ECO:0000313" key="2">
    <source>
        <dbReference type="EMBL" id="GIY61549.1"/>
    </source>
</evidence>
<dbReference type="Proteomes" id="UP001054945">
    <property type="component" value="Unassembled WGS sequence"/>
</dbReference>
<organism evidence="2 3">
    <name type="scientific">Caerostris extrusa</name>
    <name type="common">Bark spider</name>
    <name type="synonym">Caerostris bankana</name>
    <dbReference type="NCBI Taxonomy" id="172846"/>
    <lineage>
        <taxon>Eukaryota</taxon>
        <taxon>Metazoa</taxon>
        <taxon>Ecdysozoa</taxon>
        <taxon>Arthropoda</taxon>
        <taxon>Chelicerata</taxon>
        <taxon>Arachnida</taxon>
        <taxon>Araneae</taxon>
        <taxon>Araneomorphae</taxon>
        <taxon>Entelegynae</taxon>
        <taxon>Araneoidea</taxon>
        <taxon>Araneidae</taxon>
        <taxon>Caerostris</taxon>
    </lineage>
</organism>
<evidence type="ECO:0000256" key="1">
    <source>
        <dbReference type="SAM" id="MobiDB-lite"/>
    </source>
</evidence>
<feature type="region of interest" description="Disordered" evidence="1">
    <location>
        <begin position="135"/>
        <end position="154"/>
    </location>
</feature>